<dbReference type="Pfam" id="PF00034">
    <property type="entry name" value="Cytochrom_C"/>
    <property type="match status" value="1"/>
</dbReference>
<evidence type="ECO:0000256" key="1">
    <source>
        <dbReference type="ARBA" id="ARBA00022617"/>
    </source>
</evidence>
<dbReference type="AlphaFoldDB" id="A0A501WWW6"/>
<dbReference type="GO" id="GO:0046872">
    <property type="term" value="F:metal ion binding"/>
    <property type="evidence" value="ECO:0007669"/>
    <property type="project" value="UniProtKB-KW"/>
</dbReference>
<sequence length="303" mass="32046">MRRILLALLALACLGLAAFYALTIPRALAAVEIAALPRGEAARGERIFWAGGCASCHAAPGAKGDDRLRLGGGRVLRTGFGDFVAPNISNDAKDGIGSWSTADLANAMLRGVSPEGRHLYPSFPYTSYARMRPADIADLRAYLATLPAVAGRQPGHDLRFPFNLRRGLGLWKLAFLSPEPVLDLETADPAVKRGQYLVEGPGHCGECHTPRGFAGELDYARWLGGAPAAEGEGKVPDITPAGDLGGWSAGDIAYYLESGFTPDYDSVGGAMVEVQENMAMLPGEDRDAIAAYLEAVPPVGNPR</sequence>
<reference evidence="6 7" key="1">
    <citation type="submission" date="2019-06" db="EMBL/GenBank/DDBJ databases">
        <title>A novel bacterium of genus Amaricoccus, isolated from marine sediment.</title>
        <authorList>
            <person name="Huang H."/>
            <person name="Mo K."/>
            <person name="Hu Y."/>
        </authorList>
    </citation>
    <scope>NUCLEOTIDE SEQUENCE [LARGE SCALE GENOMIC DNA]</scope>
    <source>
        <strain evidence="6 7">HB172011</strain>
    </source>
</reference>
<comment type="caution">
    <text evidence="6">The sequence shown here is derived from an EMBL/GenBank/DDBJ whole genome shotgun (WGS) entry which is preliminary data.</text>
</comment>
<evidence type="ECO:0000256" key="4">
    <source>
        <dbReference type="PROSITE-ProRule" id="PRU00433"/>
    </source>
</evidence>
<feature type="domain" description="Cytochrome c" evidence="5">
    <location>
        <begin position="39"/>
        <end position="147"/>
    </location>
</feature>
<dbReference type="InterPro" id="IPR009056">
    <property type="entry name" value="Cyt_c-like_dom"/>
</dbReference>
<evidence type="ECO:0000256" key="3">
    <source>
        <dbReference type="ARBA" id="ARBA00023004"/>
    </source>
</evidence>
<dbReference type="PANTHER" id="PTHR35008">
    <property type="entry name" value="BLL4482 PROTEIN-RELATED"/>
    <property type="match status" value="1"/>
</dbReference>
<evidence type="ECO:0000313" key="7">
    <source>
        <dbReference type="Proteomes" id="UP000319255"/>
    </source>
</evidence>
<dbReference type="InterPro" id="IPR036909">
    <property type="entry name" value="Cyt_c-like_dom_sf"/>
</dbReference>
<evidence type="ECO:0000313" key="6">
    <source>
        <dbReference type="EMBL" id="TPE52644.1"/>
    </source>
</evidence>
<dbReference type="PROSITE" id="PS51007">
    <property type="entry name" value="CYTC"/>
    <property type="match status" value="2"/>
</dbReference>
<dbReference type="GO" id="GO:0020037">
    <property type="term" value="F:heme binding"/>
    <property type="evidence" value="ECO:0007669"/>
    <property type="project" value="InterPro"/>
</dbReference>
<evidence type="ECO:0000256" key="2">
    <source>
        <dbReference type="ARBA" id="ARBA00022723"/>
    </source>
</evidence>
<keyword evidence="2 4" id="KW-0479">Metal-binding</keyword>
<keyword evidence="7" id="KW-1185">Reference proteome</keyword>
<dbReference type="OrthoDB" id="9811281at2"/>
<dbReference type="InterPro" id="IPR051459">
    <property type="entry name" value="Cytochrome_c-type_DH"/>
</dbReference>
<dbReference type="EMBL" id="VFRP01000003">
    <property type="protein sequence ID" value="TPE52644.1"/>
    <property type="molecule type" value="Genomic_DNA"/>
</dbReference>
<dbReference type="PANTHER" id="PTHR35008:SF8">
    <property type="entry name" value="ALCOHOL DEHYDROGENASE CYTOCHROME C SUBUNIT"/>
    <property type="match status" value="1"/>
</dbReference>
<gene>
    <name evidence="6" type="ORF">FJM51_05565</name>
</gene>
<keyword evidence="1 4" id="KW-0349">Heme</keyword>
<keyword evidence="3 4" id="KW-0408">Iron</keyword>
<dbReference type="GO" id="GO:0009055">
    <property type="term" value="F:electron transfer activity"/>
    <property type="evidence" value="ECO:0007669"/>
    <property type="project" value="InterPro"/>
</dbReference>
<protein>
    <submittedName>
        <fullName evidence="6">C-type cytochrome</fullName>
    </submittedName>
</protein>
<evidence type="ECO:0000259" key="5">
    <source>
        <dbReference type="PROSITE" id="PS51007"/>
    </source>
</evidence>
<dbReference type="Gene3D" id="1.10.760.10">
    <property type="entry name" value="Cytochrome c-like domain"/>
    <property type="match status" value="2"/>
</dbReference>
<organism evidence="6 7">
    <name type="scientific">Amaricoccus solimangrovi</name>
    <dbReference type="NCBI Taxonomy" id="2589815"/>
    <lineage>
        <taxon>Bacteria</taxon>
        <taxon>Pseudomonadati</taxon>
        <taxon>Pseudomonadota</taxon>
        <taxon>Alphaproteobacteria</taxon>
        <taxon>Rhodobacterales</taxon>
        <taxon>Paracoccaceae</taxon>
        <taxon>Amaricoccus</taxon>
    </lineage>
</organism>
<name>A0A501WWW6_9RHOB</name>
<dbReference type="SUPFAM" id="SSF46626">
    <property type="entry name" value="Cytochrome c"/>
    <property type="match status" value="2"/>
</dbReference>
<dbReference type="RefSeq" id="WP_140453126.1">
    <property type="nucleotide sequence ID" value="NZ_VFRP01000003.1"/>
</dbReference>
<accession>A0A501WWW6</accession>
<dbReference type="Proteomes" id="UP000319255">
    <property type="component" value="Unassembled WGS sequence"/>
</dbReference>
<proteinExistence type="predicted"/>
<feature type="domain" description="Cytochrome c" evidence="5">
    <location>
        <begin position="189"/>
        <end position="297"/>
    </location>
</feature>